<name>A0A8J5J8G7_9STRA</name>
<comment type="caution">
    <text evidence="1">The sequence shown here is derived from an EMBL/GenBank/DDBJ whole genome shotgun (WGS) entry which is preliminary data.</text>
</comment>
<accession>A0A8J5J8G7</accession>
<protein>
    <submittedName>
        <fullName evidence="1">Uncharacterized protein</fullName>
    </submittedName>
</protein>
<sequence>MYPCPTYWTLKQKRPLVPERFANVIVCNARGLTTKQSIKLALASAPDIPPVDFDQITAHYHRAKSAEPARELSSDFMGLQRNAAAALSQGLGQIKIGKDPMSIGLYKQVALAMLKSTSRDMIFARTFMIMSWNLMSRAATTASICYNYLEWRDDALCVYFAHMKYDQRGTRPRDPRHVYTNSLTPEICPILALGRVLKCLVVAAELGRRGAIADDIGTHSLRKGASALCTSGSTARPPPTHTLCLFIFVLAGR</sequence>
<dbReference type="Proteomes" id="UP000709295">
    <property type="component" value="Unassembled WGS sequence"/>
</dbReference>
<organism evidence="1 2">
    <name type="scientific">Phytophthora aleatoria</name>
    <dbReference type="NCBI Taxonomy" id="2496075"/>
    <lineage>
        <taxon>Eukaryota</taxon>
        <taxon>Sar</taxon>
        <taxon>Stramenopiles</taxon>
        <taxon>Oomycota</taxon>
        <taxon>Peronosporomycetes</taxon>
        <taxon>Peronosporales</taxon>
        <taxon>Peronosporaceae</taxon>
        <taxon>Phytophthora</taxon>
    </lineage>
</organism>
<evidence type="ECO:0000313" key="2">
    <source>
        <dbReference type="Proteomes" id="UP000709295"/>
    </source>
</evidence>
<proteinExistence type="predicted"/>
<gene>
    <name evidence="1" type="ORF">JG688_00007031</name>
</gene>
<dbReference type="EMBL" id="JAENGY010000324">
    <property type="protein sequence ID" value="KAG6965838.1"/>
    <property type="molecule type" value="Genomic_DNA"/>
</dbReference>
<dbReference type="AlphaFoldDB" id="A0A8J5J8G7"/>
<keyword evidence="2" id="KW-1185">Reference proteome</keyword>
<evidence type="ECO:0000313" key="1">
    <source>
        <dbReference type="EMBL" id="KAG6965838.1"/>
    </source>
</evidence>
<reference evidence="1" key="1">
    <citation type="submission" date="2021-01" db="EMBL/GenBank/DDBJ databases">
        <title>Phytophthora aleatoria, a newly-described species from Pinus radiata is distinct from Phytophthora cactorum isolates based on comparative genomics.</title>
        <authorList>
            <person name="Mcdougal R."/>
            <person name="Panda P."/>
            <person name="Williams N."/>
            <person name="Studholme D.J."/>
        </authorList>
    </citation>
    <scope>NUCLEOTIDE SEQUENCE</scope>
    <source>
        <strain evidence="1">NZFS 4037</strain>
    </source>
</reference>